<comment type="caution">
    <text evidence="2">The sequence shown here is derived from an EMBL/GenBank/DDBJ whole genome shotgun (WGS) entry which is preliminary data.</text>
</comment>
<keyword evidence="3" id="KW-1185">Reference proteome</keyword>
<name>A0A7J8SJ85_GOSDV</name>
<feature type="coiled-coil region" evidence="1">
    <location>
        <begin position="142"/>
        <end position="176"/>
    </location>
</feature>
<protein>
    <submittedName>
        <fullName evidence="2">Uncharacterized protein</fullName>
    </submittedName>
</protein>
<organism evidence="2 3">
    <name type="scientific">Gossypium davidsonii</name>
    <name type="common">Davidson's cotton</name>
    <name type="synonym">Gossypium klotzschianum subsp. davidsonii</name>
    <dbReference type="NCBI Taxonomy" id="34287"/>
    <lineage>
        <taxon>Eukaryota</taxon>
        <taxon>Viridiplantae</taxon>
        <taxon>Streptophyta</taxon>
        <taxon>Embryophyta</taxon>
        <taxon>Tracheophyta</taxon>
        <taxon>Spermatophyta</taxon>
        <taxon>Magnoliopsida</taxon>
        <taxon>eudicotyledons</taxon>
        <taxon>Gunneridae</taxon>
        <taxon>Pentapetalae</taxon>
        <taxon>rosids</taxon>
        <taxon>malvids</taxon>
        <taxon>Malvales</taxon>
        <taxon>Malvaceae</taxon>
        <taxon>Malvoideae</taxon>
        <taxon>Gossypium</taxon>
    </lineage>
</organism>
<accession>A0A7J8SJ85</accession>
<proteinExistence type="predicted"/>
<dbReference type="EMBL" id="JABFAC010000010">
    <property type="protein sequence ID" value="MBA0625953.1"/>
    <property type="molecule type" value="Genomic_DNA"/>
</dbReference>
<evidence type="ECO:0000256" key="1">
    <source>
        <dbReference type="SAM" id="Coils"/>
    </source>
</evidence>
<keyword evidence="1" id="KW-0175">Coiled coil</keyword>
<reference evidence="2 3" key="1">
    <citation type="journal article" date="2019" name="Genome Biol. Evol.">
        <title>Insights into the evolution of the New World diploid cottons (Gossypium, subgenus Houzingenia) based on genome sequencing.</title>
        <authorList>
            <person name="Grover C.E."/>
            <person name="Arick M.A. 2nd"/>
            <person name="Thrash A."/>
            <person name="Conover J.L."/>
            <person name="Sanders W.S."/>
            <person name="Peterson D.G."/>
            <person name="Frelichowski J.E."/>
            <person name="Scheffler J.A."/>
            <person name="Scheffler B.E."/>
            <person name="Wendel J.F."/>
        </authorList>
    </citation>
    <scope>NUCLEOTIDE SEQUENCE [LARGE SCALE GENOMIC DNA]</scope>
    <source>
        <strain evidence="2">27</strain>
        <tissue evidence="2">Leaf</tissue>
    </source>
</reference>
<gene>
    <name evidence="2" type="ORF">Godav_003697</name>
</gene>
<evidence type="ECO:0000313" key="2">
    <source>
        <dbReference type="EMBL" id="MBA0625953.1"/>
    </source>
</evidence>
<evidence type="ECO:0000313" key="3">
    <source>
        <dbReference type="Proteomes" id="UP000593561"/>
    </source>
</evidence>
<dbReference type="PANTHER" id="PTHR48200">
    <property type="entry name" value="PROTEIN, PUTATIVE-RELATED"/>
    <property type="match status" value="1"/>
</dbReference>
<dbReference type="AlphaFoldDB" id="A0A7J8SJ85"/>
<dbReference type="PANTHER" id="PTHR48200:SF1">
    <property type="entry name" value="AMINOTRANSFERASE-LIKE PLANT MOBILE DOMAIN-CONTAINING PROTEIN"/>
    <property type="match status" value="1"/>
</dbReference>
<dbReference type="Proteomes" id="UP000593561">
    <property type="component" value="Unassembled WGS sequence"/>
</dbReference>
<sequence>MGLSTQDMRSCWICPSTCIETYRSRQFIPAVQGLVQCEFRTKVIITKKRVHEISNQTHKMKRFAANLMTTPEYDWWWGKRINDNVPSSCEENTRPIEEHLQVIPSELEIVKQYFEKKSLELGKMIEKFRNSVIELKVSLTKIEKLKGTIEKLEVALQNFELRVELLETSNEHWKEQLEHS</sequence>